<feature type="region of interest" description="Disordered" evidence="7">
    <location>
        <begin position="333"/>
        <end position="370"/>
    </location>
</feature>
<keyword evidence="4 8" id="KW-0812">Transmembrane</keyword>
<sequence length="370" mass="39781">MPANVFAVPVFLVTFRETLETAIIVSVLLAFLKQTLDGPNRDVKVYKALRKQVWLGTIIGLVLCLIIAGIVIGVFYGVGKDSWKAHEYDYEGAFSLIAAVIITIMGAALLRVGRLQEKWRVKLAKAMEAPISAKAGQPWLRRFLEKYAMFLLPFVTILREGIEAIVFIAGVSFSAPATAIPLPVVVGLIVGSCVGYVIYKGGSVARVQIFLVISTCFLYLVGAGLFSRAIWFLETQRWNKLVGGDAAELGTGPGSYDIDNSVWHVNCCSPQFNGGGGWGILNAIFGWNNSATYGSVIGYNLYWVTVITGFFIMRFQEVHGHWPLMKAKAAKGEENEGRSVAETASGSLPVGSGAAKNGGAGNVSDADASS</sequence>
<feature type="transmembrane region" description="Helical" evidence="8">
    <location>
        <begin position="53"/>
        <end position="78"/>
    </location>
</feature>
<feature type="transmembrane region" description="Helical" evidence="8">
    <location>
        <begin position="296"/>
        <end position="315"/>
    </location>
</feature>
<keyword evidence="5 8" id="KW-1133">Transmembrane helix</keyword>
<dbReference type="PANTHER" id="PTHR31632:SF2">
    <property type="entry name" value="PLASMA MEMBRANE IRON PERMEASE"/>
    <property type="match status" value="1"/>
</dbReference>
<accession>A0AAE8N2L3</accession>
<evidence type="ECO:0000256" key="6">
    <source>
        <dbReference type="ARBA" id="ARBA00023136"/>
    </source>
</evidence>
<dbReference type="InterPro" id="IPR004923">
    <property type="entry name" value="FTR1/Fip1/EfeU"/>
</dbReference>
<organism evidence="9 10">
    <name type="scientific">Cephalotrichum gorgonifer</name>
    <dbReference type="NCBI Taxonomy" id="2041049"/>
    <lineage>
        <taxon>Eukaryota</taxon>
        <taxon>Fungi</taxon>
        <taxon>Dikarya</taxon>
        <taxon>Ascomycota</taxon>
        <taxon>Pezizomycotina</taxon>
        <taxon>Sordariomycetes</taxon>
        <taxon>Hypocreomycetidae</taxon>
        <taxon>Microascales</taxon>
        <taxon>Microascaceae</taxon>
        <taxon>Cephalotrichum</taxon>
    </lineage>
</organism>
<evidence type="ECO:0000313" key="10">
    <source>
        <dbReference type="Proteomes" id="UP001187682"/>
    </source>
</evidence>
<reference evidence="9" key="1">
    <citation type="submission" date="2018-03" db="EMBL/GenBank/DDBJ databases">
        <authorList>
            <person name="Guldener U."/>
        </authorList>
    </citation>
    <scope>NUCLEOTIDE SEQUENCE</scope>
</reference>
<feature type="transmembrane region" description="Helical" evidence="8">
    <location>
        <begin position="90"/>
        <end position="110"/>
    </location>
</feature>
<evidence type="ECO:0000256" key="8">
    <source>
        <dbReference type="SAM" id="Phobius"/>
    </source>
</evidence>
<dbReference type="PANTHER" id="PTHR31632">
    <property type="entry name" value="IRON TRANSPORTER FTH1"/>
    <property type="match status" value="1"/>
</dbReference>
<feature type="transmembrane region" description="Helical" evidence="8">
    <location>
        <begin position="211"/>
        <end position="233"/>
    </location>
</feature>
<protein>
    <submittedName>
        <fullName evidence="9">Related to high-affinity iron permease</fullName>
    </submittedName>
</protein>
<keyword evidence="3" id="KW-0410">Iron transport</keyword>
<name>A0AAE8N2L3_9PEZI</name>
<dbReference type="GO" id="GO:0033573">
    <property type="term" value="C:high-affinity iron permease complex"/>
    <property type="evidence" value="ECO:0007669"/>
    <property type="project" value="InterPro"/>
</dbReference>
<feature type="transmembrane region" description="Helical" evidence="8">
    <location>
        <begin position="150"/>
        <end position="173"/>
    </location>
</feature>
<evidence type="ECO:0000256" key="4">
    <source>
        <dbReference type="ARBA" id="ARBA00022692"/>
    </source>
</evidence>
<dbReference type="AlphaFoldDB" id="A0AAE8N2L3"/>
<evidence type="ECO:0000256" key="5">
    <source>
        <dbReference type="ARBA" id="ARBA00022989"/>
    </source>
</evidence>
<comment type="subcellular location">
    <subcellularLocation>
        <location evidence="1">Membrane</location>
        <topology evidence="1">Multi-pass membrane protein</topology>
    </subcellularLocation>
</comment>
<gene>
    <name evidence="9" type="ORF">DNG_06355</name>
</gene>
<comment type="similarity">
    <text evidence="2">Belongs to the oxidase-dependent Fe transporter (OFeT) (TC 9.A.10.1) family.</text>
</comment>
<keyword evidence="3" id="KW-0406">Ion transport</keyword>
<dbReference type="EMBL" id="ONZQ02000008">
    <property type="protein sequence ID" value="SPO03672.1"/>
    <property type="molecule type" value="Genomic_DNA"/>
</dbReference>
<evidence type="ECO:0000256" key="2">
    <source>
        <dbReference type="ARBA" id="ARBA00008333"/>
    </source>
</evidence>
<keyword evidence="10" id="KW-1185">Reference proteome</keyword>
<proteinExistence type="inferred from homology"/>
<evidence type="ECO:0000313" key="9">
    <source>
        <dbReference type="EMBL" id="SPO03672.1"/>
    </source>
</evidence>
<evidence type="ECO:0000256" key="3">
    <source>
        <dbReference type="ARBA" id="ARBA00022496"/>
    </source>
</evidence>
<feature type="transmembrane region" description="Helical" evidence="8">
    <location>
        <begin position="179"/>
        <end position="199"/>
    </location>
</feature>
<evidence type="ECO:0000256" key="1">
    <source>
        <dbReference type="ARBA" id="ARBA00004141"/>
    </source>
</evidence>
<feature type="transmembrane region" description="Helical" evidence="8">
    <location>
        <begin position="6"/>
        <end position="32"/>
    </location>
</feature>
<evidence type="ECO:0000256" key="7">
    <source>
        <dbReference type="SAM" id="MobiDB-lite"/>
    </source>
</evidence>
<keyword evidence="3" id="KW-0408">Iron</keyword>
<keyword evidence="6 8" id="KW-0472">Membrane</keyword>
<dbReference type="GO" id="GO:0015093">
    <property type="term" value="F:ferrous iron transmembrane transporter activity"/>
    <property type="evidence" value="ECO:0007669"/>
    <property type="project" value="TreeGrafter"/>
</dbReference>
<dbReference type="Pfam" id="PF03239">
    <property type="entry name" value="FTR1"/>
    <property type="match status" value="1"/>
</dbReference>
<keyword evidence="3" id="KW-0813">Transport</keyword>
<dbReference type="Proteomes" id="UP001187682">
    <property type="component" value="Unassembled WGS sequence"/>
</dbReference>
<comment type="caution">
    <text evidence="9">The sequence shown here is derived from an EMBL/GenBank/DDBJ whole genome shotgun (WGS) entry which is preliminary data.</text>
</comment>